<dbReference type="Proteomes" id="UP001501920">
    <property type="component" value="Chromosome 15"/>
</dbReference>
<dbReference type="Gene3D" id="2.30.29.30">
    <property type="entry name" value="Pleckstrin-homology domain (PH domain)/Phosphotyrosine-binding domain (PTB)"/>
    <property type="match status" value="1"/>
</dbReference>
<keyword evidence="9" id="KW-0238">DNA-binding</keyword>
<dbReference type="GO" id="GO:0005886">
    <property type="term" value="C:plasma membrane"/>
    <property type="evidence" value="ECO:0007669"/>
    <property type="project" value="UniProtKB-SubCell"/>
</dbReference>
<evidence type="ECO:0000256" key="5">
    <source>
        <dbReference type="ARBA" id="ARBA00022475"/>
    </source>
</evidence>
<evidence type="ECO:0000256" key="16">
    <source>
        <dbReference type="SAM" id="Coils"/>
    </source>
</evidence>
<evidence type="ECO:0000259" key="17">
    <source>
        <dbReference type="PROSITE" id="PS50003"/>
    </source>
</evidence>
<dbReference type="OMA" id="RWLWHAF"/>
<proteinExistence type="predicted"/>
<keyword evidence="11" id="KW-0539">Nucleus</keyword>
<comment type="function">
    <text evidence="13">Phosphatidylinositol 3,4,5-trisphosphate-dependent guanine nucleotide exchange factor (GEF) which, independently of RAS, transduces signals from tyrosine kinase receptors to RAC. It also mediates signaling of membrane ruffling. Regulates the actin cytoskeleton as an effector or adapter protein in response to agonist stimulated phosphatidylinositol (3,4)-bisphosphate production and cell protrusion.</text>
</comment>
<dbReference type="Ensembl" id="ENSPNAT00000000118.2">
    <property type="protein sequence ID" value="ENSPNAP00000028408.2"/>
    <property type="gene ID" value="ENSPNAG00000014070.2"/>
</dbReference>
<evidence type="ECO:0000256" key="15">
    <source>
        <dbReference type="ARBA" id="ARBA00074876"/>
    </source>
</evidence>
<keyword evidence="6" id="KW-0963">Cytoplasm</keyword>
<dbReference type="AlphaFoldDB" id="A0A3B4DY68"/>
<dbReference type="SUPFAM" id="SSF47473">
    <property type="entry name" value="EF-hand"/>
    <property type="match status" value="1"/>
</dbReference>
<evidence type="ECO:0000256" key="13">
    <source>
        <dbReference type="ARBA" id="ARBA00059750"/>
    </source>
</evidence>
<dbReference type="PANTHER" id="PTHR14383:SF6">
    <property type="entry name" value="SWITCH-ASSOCIATED PROTEIN 70"/>
    <property type="match status" value="1"/>
</dbReference>
<reference evidence="18" key="2">
    <citation type="submission" date="2025-08" db="UniProtKB">
        <authorList>
            <consortium name="Ensembl"/>
        </authorList>
    </citation>
    <scope>IDENTIFICATION</scope>
</reference>
<evidence type="ECO:0000256" key="14">
    <source>
        <dbReference type="ARBA" id="ARBA00066244"/>
    </source>
</evidence>
<reference evidence="18 19" key="1">
    <citation type="submission" date="2020-10" db="EMBL/GenBank/DDBJ databases">
        <title>Pygocentrus nattereri (red-bellied piranha) genome, fPygNat1, primary haplotype.</title>
        <authorList>
            <person name="Myers G."/>
            <person name="Meyer A."/>
            <person name="Karagic N."/>
            <person name="Pippel M."/>
            <person name="Winkler S."/>
            <person name="Tracey A."/>
            <person name="Wood J."/>
            <person name="Formenti G."/>
            <person name="Howe K."/>
            <person name="Fedrigo O."/>
            <person name="Jarvis E.D."/>
        </authorList>
    </citation>
    <scope>NUCLEOTIDE SEQUENCE [LARGE SCALE GENOMIC DNA]</scope>
</reference>
<evidence type="ECO:0000256" key="7">
    <source>
        <dbReference type="ARBA" id="ARBA00022553"/>
    </source>
</evidence>
<dbReference type="FunFam" id="2.30.29.30:FF:000175">
    <property type="entry name" value="switch-associated protein 70 isoform X2"/>
    <property type="match status" value="1"/>
</dbReference>
<dbReference type="GO" id="GO:0005737">
    <property type="term" value="C:cytoplasm"/>
    <property type="evidence" value="ECO:0007669"/>
    <property type="project" value="UniProtKB-SubCell"/>
</dbReference>
<evidence type="ECO:0000256" key="12">
    <source>
        <dbReference type="ARBA" id="ARBA00023273"/>
    </source>
</evidence>
<accession>A0A3B4DY68</accession>
<feature type="coiled-coil region" evidence="16">
    <location>
        <begin position="314"/>
        <end position="535"/>
    </location>
</feature>
<keyword evidence="8 16" id="KW-0175">Coiled coil</keyword>
<dbReference type="GO" id="GO:0005634">
    <property type="term" value="C:nucleus"/>
    <property type="evidence" value="ECO:0007669"/>
    <property type="project" value="UniProtKB-SubCell"/>
</dbReference>
<dbReference type="GO" id="GO:0030027">
    <property type="term" value="C:lamellipodium"/>
    <property type="evidence" value="ECO:0007669"/>
    <property type="project" value="UniProtKB-SubCell"/>
</dbReference>
<sequence>MVHRDEILKPVWHAFAALDVDRTGKVSKSQLKVLSQNLCTVLKIPHKTSDLEEHFKDDDEGPVSTQGYMPYLNRFILDKVQGNFDFMELNRMCWTLCSRKKANFSMLISDNDAFKVWCIFNFLSEEHYPLVIVIEEIEYFLRKLIEAIGSDWNEGRFVDYKVQLSAKKNCLRVWELIELVGMSYFTKGMERQTISMGINEVFQELILNILKQGYMTKKGHKRKNWTERWFELRPDSLSYYESEDLLEQKGYILLDRHCSVESLPEKDGKKNLFIIKSAEKSLEISAPDKKKRQEWIQAVQDCINRLRHGLSAPHREARQRRKELRSRLQAEQDQMEGRMKELQLANERKQSQLETMRKNLEEAAARAAMEEQRRIRTQADLQNRYRMDLEREKMVRMQMEEQMVQKSSEMEQYLQRMQELEDMYRRLEEALEEERQSRQDEEVLRKLQARLLEEEVSKRAELEQSHLQQQLAMSQTQMEKEQLESQRLEQERTLQAAMMQLESLERQRQGALEQYEEVTKKLEQATNKTRSWKDKVAQHEGLIRLIQPGNKCPQKMTNWGAAAFTETELKVRERSWQENKNKPVKTSSK</sequence>
<evidence type="ECO:0000256" key="6">
    <source>
        <dbReference type="ARBA" id="ARBA00022490"/>
    </source>
</evidence>
<evidence type="ECO:0000256" key="11">
    <source>
        <dbReference type="ARBA" id="ARBA00023242"/>
    </source>
</evidence>
<dbReference type="InterPro" id="IPR001849">
    <property type="entry name" value="PH_domain"/>
</dbReference>
<evidence type="ECO:0000256" key="1">
    <source>
        <dbReference type="ARBA" id="ARBA00004123"/>
    </source>
</evidence>
<feature type="domain" description="PH" evidence="17">
    <location>
        <begin position="208"/>
        <end position="304"/>
    </location>
</feature>
<evidence type="ECO:0000313" key="18">
    <source>
        <dbReference type="Ensembl" id="ENSPNAP00000028408.2"/>
    </source>
</evidence>
<dbReference type="PROSITE" id="PS50003">
    <property type="entry name" value="PH_DOMAIN"/>
    <property type="match status" value="1"/>
</dbReference>
<keyword evidence="7" id="KW-0597">Phosphoprotein</keyword>
<organism evidence="18 19">
    <name type="scientific">Pygocentrus nattereri</name>
    <name type="common">Red-bellied piranha</name>
    <dbReference type="NCBI Taxonomy" id="42514"/>
    <lineage>
        <taxon>Eukaryota</taxon>
        <taxon>Metazoa</taxon>
        <taxon>Chordata</taxon>
        <taxon>Craniata</taxon>
        <taxon>Vertebrata</taxon>
        <taxon>Euteleostomi</taxon>
        <taxon>Actinopterygii</taxon>
        <taxon>Neopterygii</taxon>
        <taxon>Teleostei</taxon>
        <taxon>Ostariophysi</taxon>
        <taxon>Characiformes</taxon>
        <taxon>Characoidei</taxon>
        <taxon>Pygocentrus</taxon>
    </lineage>
</organism>
<dbReference type="CDD" id="cd13273">
    <property type="entry name" value="PH_SWAP-70"/>
    <property type="match status" value="1"/>
</dbReference>
<protein>
    <recommendedName>
        <fullName evidence="15">Switch-associated protein 70</fullName>
    </recommendedName>
</protein>
<name>A0A3B4DY68_PYGNA</name>
<evidence type="ECO:0000256" key="2">
    <source>
        <dbReference type="ARBA" id="ARBA00004236"/>
    </source>
</evidence>
<dbReference type="InterPro" id="IPR057837">
    <property type="entry name" value="PH_SWAP70"/>
</dbReference>
<dbReference type="InterPro" id="IPR011993">
    <property type="entry name" value="PH-like_dom_sf"/>
</dbReference>
<keyword evidence="5" id="KW-1003">Cell membrane</keyword>
<dbReference type="Pfam" id="PF00169">
    <property type="entry name" value="PH"/>
    <property type="match status" value="1"/>
</dbReference>
<comment type="subcellular location">
    <subcellularLocation>
        <location evidence="2">Cell membrane</location>
    </subcellularLocation>
    <subcellularLocation>
        <location evidence="4">Cell projection</location>
        <location evidence="4">Lamellipodium</location>
    </subcellularLocation>
    <subcellularLocation>
        <location evidence="3">Cytoplasm</location>
    </subcellularLocation>
    <subcellularLocation>
        <location evidence="1">Nucleus</location>
    </subcellularLocation>
</comment>
<evidence type="ECO:0000256" key="8">
    <source>
        <dbReference type="ARBA" id="ARBA00023054"/>
    </source>
</evidence>
<evidence type="ECO:0000313" key="19">
    <source>
        <dbReference type="Proteomes" id="UP001501920"/>
    </source>
</evidence>
<keyword evidence="19" id="KW-1185">Reference proteome</keyword>
<dbReference type="STRING" id="42514.ENSPNAP00000028408"/>
<dbReference type="GO" id="GO:0003677">
    <property type="term" value="F:DNA binding"/>
    <property type="evidence" value="ECO:0007669"/>
    <property type="project" value="UniProtKB-KW"/>
</dbReference>
<evidence type="ECO:0000256" key="4">
    <source>
        <dbReference type="ARBA" id="ARBA00004510"/>
    </source>
</evidence>
<evidence type="ECO:0000256" key="3">
    <source>
        <dbReference type="ARBA" id="ARBA00004496"/>
    </source>
</evidence>
<dbReference type="InterPro" id="IPR011992">
    <property type="entry name" value="EF-hand-dom_pair"/>
</dbReference>
<keyword evidence="10" id="KW-0472">Membrane</keyword>
<dbReference type="SMART" id="SM00233">
    <property type="entry name" value="PH"/>
    <property type="match status" value="1"/>
</dbReference>
<evidence type="ECO:0000256" key="10">
    <source>
        <dbReference type="ARBA" id="ARBA00023136"/>
    </source>
</evidence>
<reference evidence="18" key="3">
    <citation type="submission" date="2025-09" db="UniProtKB">
        <authorList>
            <consortium name="Ensembl"/>
        </authorList>
    </citation>
    <scope>IDENTIFICATION</scope>
</reference>
<dbReference type="GeneTree" id="ENSGT00950000183017"/>
<dbReference type="OrthoDB" id="8434295at2759"/>
<evidence type="ECO:0000256" key="9">
    <source>
        <dbReference type="ARBA" id="ARBA00023125"/>
    </source>
</evidence>
<dbReference type="PANTHER" id="PTHR14383">
    <property type="entry name" value="SWAP-70 RECOMBINASE"/>
    <property type="match status" value="1"/>
</dbReference>
<keyword evidence="12" id="KW-0966">Cell projection</keyword>
<dbReference type="InterPro" id="IPR057836">
    <property type="entry name" value="EF-hand_SWAP70_N"/>
</dbReference>
<dbReference type="Pfam" id="PF25530">
    <property type="entry name" value="EF-hand_SWAP70_N"/>
    <property type="match status" value="1"/>
</dbReference>
<dbReference type="SUPFAM" id="SSF50729">
    <property type="entry name" value="PH domain-like"/>
    <property type="match status" value="1"/>
</dbReference>
<comment type="subunit">
    <text evidence="14">The SWAP complex consists of NPM1, NCL, PARP1 and SWAP70.</text>
</comment>